<reference evidence="2 3" key="1">
    <citation type="submission" date="2018-06" db="EMBL/GenBank/DDBJ databases">
        <title>Chryseolinea flavus sp. nov., a member of the phylum Bacteroidetes isolated from soil.</title>
        <authorList>
            <person name="Li Y."/>
            <person name="Wang J."/>
        </authorList>
    </citation>
    <scope>NUCLEOTIDE SEQUENCE [LARGE SCALE GENOMIC DNA]</scope>
    <source>
        <strain evidence="2 3">SDU1-6</strain>
    </source>
</reference>
<gene>
    <name evidence="2" type="ORF">DQQ10_04335</name>
</gene>
<dbReference type="AlphaFoldDB" id="A0A364YAG9"/>
<name>A0A364YAG9_9BACT</name>
<comment type="caution">
    <text evidence="2">The sequence shown here is derived from an EMBL/GenBank/DDBJ whole genome shotgun (WGS) entry which is preliminary data.</text>
</comment>
<accession>A0A364YAG9</accession>
<proteinExistence type="predicted"/>
<evidence type="ECO:0000313" key="2">
    <source>
        <dbReference type="EMBL" id="RAW03319.1"/>
    </source>
</evidence>
<evidence type="ECO:0000313" key="3">
    <source>
        <dbReference type="Proteomes" id="UP000251889"/>
    </source>
</evidence>
<dbReference type="EMBL" id="QMFY01000001">
    <property type="protein sequence ID" value="RAW03319.1"/>
    <property type="molecule type" value="Genomic_DNA"/>
</dbReference>
<dbReference type="RefSeq" id="WP_112745534.1">
    <property type="nucleotide sequence ID" value="NZ_QMFY01000001.1"/>
</dbReference>
<feature type="signal peptide" evidence="1">
    <location>
        <begin position="1"/>
        <end position="19"/>
    </location>
</feature>
<sequence>MKKATWFIFLLIIIASCLNDPDCFRINSNVIGISFRVMGTGKSDTLRMYGVTTQNTDSTFYRNTAATGIGIPLDFTTTESEYLFQTTRGDYSIALKYDVNVQFVSEDCGSKYVLENLETTGHTFDSIRLVSRTPGTTAGGNIEIFRCPRTDTMAVAFRQLTLSGTTKSSQALVVETNGITPDFTGETLYGGEKVSIVYLPVNLDVDKHAMVIDFDQVEGGLRKLDLNYTLTETQRYRPCGVQIFASEMIINAVESQYAFDSVGFVLNETNSSIRSVLDPFDPMINIYRCPDLDIAGIYFRNRQDRADSTVSLKSVTVNFQTTNYAPTEPTTFIRVPLNKSATNTTVTIEYQTGKIETLVLSYTATPITRFRVACSDQNTLFTNLAVVAQGTTLVGSQVPNASLQSIPTRNIEIFP</sequence>
<dbReference type="InterPro" id="IPR045607">
    <property type="entry name" value="DUF6452"/>
</dbReference>
<protein>
    <submittedName>
        <fullName evidence="2">Uncharacterized protein</fullName>
    </submittedName>
</protein>
<dbReference type="OrthoDB" id="978142at2"/>
<keyword evidence="1" id="KW-0732">Signal</keyword>
<feature type="chain" id="PRO_5016710281" evidence="1">
    <location>
        <begin position="20"/>
        <end position="415"/>
    </location>
</feature>
<dbReference type="Proteomes" id="UP000251889">
    <property type="component" value="Unassembled WGS sequence"/>
</dbReference>
<organism evidence="2 3">
    <name type="scientific">Pseudochryseolinea flava</name>
    <dbReference type="NCBI Taxonomy" id="2059302"/>
    <lineage>
        <taxon>Bacteria</taxon>
        <taxon>Pseudomonadati</taxon>
        <taxon>Bacteroidota</taxon>
        <taxon>Cytophagia</taxon>
        <taxon>Cytophagales</taxon>
        <taxon>Fulvivirgaceae</taxon>
        <taxon>Pseudochryseolinea</taxon>
    </lineage>
</organism>
<dbReference type="PROSITE" id="PS51257">
    <property type="entry name" value="PROKAR_LIPOPROTEIN"/>
    <property type="match status" value="1"/>
</dbReference>
<keyword evidence="3" id="KW-1185">Reference proteome</keyword>
<dbReference type="Pfam" id="PF20050">
    <property type="entry name" value="DUF6452"/>
    <property type="match status" value="1"/>
</dbReference>
<evidence type="ECO:0000256" key="1">
    <source>
        <dbReference type="SAM" id="SignalP"/>
    </source>
</evidence>